<proteinExistence type="evidence at transcript level"/>
<evidence type="ECO:0000256" key="4">
    <source>
        <dbReference type="ARBA" id="ARBA00022989"/>
    </source>
</evidence>
<dbReference type="InterPro" id="IPR004709">
    <property type="entry name" value="NaH_exchanger"/>
</dbReference>
<dbReference type="Pfam" id="PF00999">
    <property type="entry name" value="Na_H_Exchanger"/>
    <property type="match status" value="1"/>
</dbReference>
<feature type="transmembrane region" description="Helical" evidence="10">
    <location>
        <begin position="410"/>
        <end position="433"/>
    </location>
</feature>
<feature type="transmembrane region" description="Helical" evidence="10">
    <location>
        <begin position="105"/>
        <end position="129"/>
    </location>
</feature>
<evidence type="ECO:0000256" key="3">
    <source>
        <dbReference type="ARBA" id="ARBA00022692"/>
    </source>
</evidence>
<evidence type="ECO:0000256" key="2">
    <source>
        <dbReference type="ARBA" id="ARBA00022448"/>
    </source>
</evidence>
<dbReference type="AlphaFoldDB" id="A0A0H3YEZ1"/>
<dbReference type="GO" id="GO:0015386">
    <property type="term" value="F:potassium:proton antiporter activity"/>
    <property type="evidence" value="ECO:0007669"/>
    <property type="project" value="TreeGrafter"/>
</dbReference>
<keyword evidence="2 9" id="KW-0813">Transport</keyword>
<reference evidence="12" key="1">
    <citation type="journal article" date="2015" name="Elife">
        <title>Stem cells and fluid flow drive cyst formation in an invertebrate excretory organ.</title>
        <authorList>
            <person name="Thi-Kim Vu H."/>
            <person name="Rink J.C."/>
            <person name="McKinney S.A."/>
            <person name="McClain M."/>
            <person name="Lakshmanaperumal N."/>
            <person name="Alexander R."/>
            <person name="Sanchez Alvarado A."/>
        </authorList>
    </citation>
    <scope>NUCLEOTIDE SEQUENCE</scope>
</reference>
<evidence type="ECO:0000259" key="11">
    <source>
        <dbReference type="Pfam" id="PF00999"/>
    </source>
</evidence>
<keyword evidence="7 10" id="KW-0472">Membrane</keyword>
<name>A0A0H3YEZ1_SCHMD</name>
<keyword evidence="9" id="KW-0050">Antiport</keyword>
<protein>
    <recommendedName>
        <fullName evidence="9">Sodium/hydrogen exchanger</fullName>
    </recommendedName>
</protein>
<evidence type="ECO:0000256" key="6">
    <source>
        <dbReference type="ARBA" id="ARBA00023065"/>
    </source>
</evidence>
<evidence type="ECO:0000256" key="10">
    <source>
        <dbReference type="SAM" id="Phobius"/>
    </source>
</evidence>
<evidence type="ECO:0000256" key="8">
    <source>
        <dbReference type="ARBA" id="ARBA00023201"/>
    </source>
</evidence>
<feature type="transmembrane region" description="Helical" evidence="10">
    <location>
        <begin position="49"/>
        <end position="67"/>
    </location>
</feature>
<feature type="transmembrane region" description="Helical" evidence="10">
    <location>
        <begin position="149"/>
        <end position="168"/>
    </location>
</feature>
<feature type="transmembrane region" description="Helical" evidence="10">
    <location>
        <begin position="250"/>
        <end position="276"/>
    </location>
</feature>
<evidence type="ECO:0000256" key="5">
    <source>
        <dbReference type="ARBA" id="ARBA00023053"/>
    </source>
</evidence>
<feature type="transmembrane region" description="Helical" evidence="10">
    <location>
        <begin position="79"/>
        <end position="98"/>
    </location>
</feature>
<dbReference type="InterPro" id="IPR018422">
    <property type="entry name" value="Cation/H_exchanger_CPA1"/>
</dbReference>
<sequence>MTNGTISLVGWHMEEYLQLLLVSAFMLSVAVLKVFYLRLTIVSHHFPESCMLILVGIIFGLIGKFVLQNATKHLFLTPYIFFLILLPPIILESSYCLYTKTFAEVLLIILIFAILGTLFSFLIIGFALYAIKELNGFGYPSINLTLMPILLFSALIVAVDPVAVIAIFQDIGIDMELFFMVFGESLLNDAVTVVLYDIVKAFIQISHANTVDIIIGIISFLTVSVGGLLIGLTFGLLSCVMVHYESHYQYVILIIMSYIAYVVALGIAWSGIISMIGCGIVQARYAFRNMAHDSVAMLRHVTESLASISEAMIFFYLGNSLTQRKLNWHTGFSCWALALCIIARFIVIGILSGFVNYFNINHRYITLTEQFVLFYGGLRGAVSFSLCVLIDSHMVDGKTGEERQANTDMLYTTTMFIILFTVVVMGSTMKPLVKVLQIKLNSKSVDSKIVLVNLTLKAVEFANKTIIILTGHEHHRFLSWFKIIELKYLHPAFGIKEKGFSFLNKLGVPLSEDERLPITDYRPVLLESKGELTSLSSTSLPKVNEYFTSPKSIKIRKPREFAQLAKNQHSTYQRNRSKVLQSLSIHPTARNSVAVSQFLKMHKHVPERINEFGQNTISEITLSHHKTEDTLFTDDITLN</sequence>
<dbReference type="InterPro" id="IPR006153">
    <property type="entry name" value="Cation/H_exchanger_TM"/>
</dbReference>
<feature type="transmembrane region" description="Helical" evidence="10">
    <location>
        <begin position="213"/>
        <end position="244"/>
    </location>
</feature>
<keyword evidence="3 9" id="KW-0812">Transmembrane</keyword>
<evidence type="ECO:0000313" key="12">
    <source>
        <dbReference type="EMBL" id="AKN21465.1"/>
    </source>
</evidence>
<comment type="similarity">
    <text evidence="9">Belongs to the monovalent cation:proton antiporter 1 (CPA1) transporter (TC 2.A.36) family.</text>
</comment>
<evidence type="ECO:0000256" key="9">
    <source>
        <dbReference type="RuleBase" id="RU003722"/>
    </source>
</evidence>
<feature type="transmembrane region" description="Helical" evidence="10">
    <location>
        <begin position="16"/>
        <end position="37"/>
    </location>
</feature>
<dbReference type="PRINTS" id="PR01084">
    <property type="entry name" value="NAHEXCHNGR"/>
</dbReference>
<dbReference type="PANTHER" id="PTHR10110">
    <property type="entry name" value="SODIUM/HYDROGEN EXCHANGER"/>
    <property type="match status" value="1"/>
</dbReference>
<evidence type="ECO:0000256" key="7">
    <source>
        <dbReference type="ARBA" id="ARBA00023136"/>
    </source>
</evidence>
<feature type="transmembrane region" description="Helical" evidence="10">
    <location>
        <begin position="371"/>
        <end position="390"/>
    </location>
</feature>
<dbReference type="GO" id="GO:0015385">
    <property type="term" value="F:sodium:proton antiporter activity"/>
    <property type="evidence" value="ECO:0007669"/>
    <property type="project" value="InterPro"/>
</dbReference>
<keyword evidence="6 9" id="KW-0406">Ion transport</keyword>
<dbReference type="GO" id="GO:0005886">
    <property type="term" value="C:plasma membrane"/>
    <property type="evidence" value="ECO:0007669"/>
    <property type="project" value="TreeGrafter"/>
</dbReference>
<keyword evidence="4 10" id="KW-1133">Transmembrane helix</keyword>
<feature type="transmembrane region" description="Helical" evidence="10">
    <location>
        <begin position="336"/>
        <end position="359"/>
    </location>
</feature>
<accession>A0A0H3YEZ1</accession>
<dbReference type="GO" id="GO:0098719">
    <property type="term" value="P:sodium ion import across plasma membrane"/>
    <property type="evidence" value="ECO:0007669"/>
    <property type="project" value="TreeGrafter"/>
</dbReference>
<feature type="domain" description="Cation/H+ exchanger transmembrane" evidence="11">
    <location>
        <begin position="39"/>
        <end position="434"/>
    </location>
</feature>
<dbReference type="Gene3D" id="6.10.140.1330">
    <property type="match status" value="1"/>
</dbReference>
<dbReference type="PANTHER" id="PTHR10110:SF126">
    <property type="entry name" value="NA(+)_H(+) EXCHANGER PROTEIN 7"/>
    <property type="match status" value="1"/>
</dbReference>
<keyword evidence="5" id="KW-0915">Sodium</keyword>
<keyword evidence="8 9" id="KW-0739">Sodium transport</keyword>
<dbReference type="EMBL" id="KT163515">
    <property type="protein sequence ID" value="AKN21465.1"/>
    <property type="molecule type" value="mRNA"/>
</dbReference>
<comment type="subcellular location">
    <subcellularLocation>
        <location evidence="1">Membrane</location>
        <topology evidence="1">Multi-pass membrane protein</topology>
    </subcellularLocation>
</comment>
<evidence type="ECO:0000256" key="1">
    <source>
        <dbReference type="ARBA" id="ARBA00004141"/>
    </source>
</evidence>
<dbReference type="NCBIfam" id="TIGR00840">
    <property type="entry name" value="b_cpa1"/>
    <property type="match status" value="1"/>
</dbReference>
<dbReference type="GO" id="GO:0051453">
    <property type="term" value="P:regulation of intracellular pH"/>
    <property type="evidence" value="ECO:0007669"/>
    <property type="project" value="TreeGrafter"/>
</dbReference>
<organism evidence="12">
    <name type="scientific">Schmidtea mediterranea</name>
    <name type="common">Freshwater planarian flatworm</name>
    <dbReference type="NCBI Taxonomy" id="79327"/>
    <lineage>
        <taxon>Eukaryota</taxon>
        <taxon>Metazoa</taxon>
        <taxon>Spiralia</taxon>
        <taxon>Lophotrochozoa</taxon>
        <taxon>Platyhelminthes</taxon>
        <taxon>Rhabditophora</taxon>
        <taxon>Seriata</taxon>
        <taxon>Tricladida</taxon>
        <taxon>Continenticola</taxon>
        <taxon>Geoplanoidea</taxon>
        <taxon>Dugesiidae</taxon>
        <taxon>Schmidtea</taxon>
    </lineage>
</organism>
<gene>
    <name evidence="12" type="primary">slc9a-7</name>
</gene>